<evidence type="ECO:0000256" key="3">
    <source>
        <dbReference type="ARBA" id="ARBA00022448"/>
    </source>
</evidence>
<evidence type="ECO:0000256" key="5">
    <source>
        <dbReference type="ARBA" id="ARBA00022692"/>
    </source>
</evidence>
<dbReference type="InterPro" id="IPR011701">
    <property type="entry name" value="MFS"/>
</dbReference>
<evidence type="ECO:0000259" key="9">
    <source>
        <dbReference type="PROSITE" id="PS50850"/>
    </source>
</evidence>
<feature type="transmembrane region" description="Helical" evidence="8">
    <location>
        <begin position="103"/>
        <end position="129"/>
    </location>
</feature>
<evidence type="ECO:0000256" key="6">
    <source>
        <dbReference type="ARBA" id="ARBA00022989"/>
    </source>
</evidence>
<protein>
    <submittedName>
        <fullName evidence="10">MFS transporter</fullName>
    </submittedName>
</protein>
<dbReference type="AlphaFoldDB" id="A0A268P2D9"/>
<keyword evidence="5 8" id="KW-0812">Transmembrane</keyword>
<dbReference type="Gene3D" id="1.20.1250.20">
    <property type="entry name" value="MFS general substrate transporter like domains"/>
    <property type="match status" value="1"/>
</dbReference>
<dbReference type="InterPro" id="IPR001958">
    <property type="entry name" value="Tet-R_TetA/multi-R_MdtG-like"/>
</dbReference>
<dbReference type="Pfam" id="PF07690">
    <property type="entry name" value="MFS_1"/>
    <property type="match status" value="1"/>
</dbReference>
<dbReference type="InterPro" id="IPR020846">
    <property type="entry name" value="MFS_dom"/>
</dbReference>
<dbReference type="InterPro" id="IPR036259">
    <property type="entry name" value="MFS_trans_sf"/>
</dbReference>
<evidence type="ECO:0000256" key="2">
    <source>
        <dbReference type="ARBA" id="ARBA00007520"/>
    </source>
</evidence>
<evidence type="ECO:0000313" key="11">
    <source>
        <dbReference type="Proteomes" id="UP000216207"/>
    </source>
</evidence>
<dbReference type="PANTHER" id="PTHR43124:SF3">
    <property type="entry name" value="CHLORAMPHENICOL EFFLUX PUMP RV0191"/>
    <property type="match status" value="1"/>
</dbReference>
<feature type="domain" description="Major facilitator superfamily (MFS) profile" evidence="9">
    <location>
        <begin position="11"/>
        <end position="399"/>
    </location>
</feature>
<dbReference type="EMBL" id="NPCC01000006">
    <property type="protein sequence ID" value="PAE89887.1"/>
    <property type="molecule type" value="Genomic_DNA"/>
</dbReference>
<feature type="transmembrane region" description="Helical" evidence="8">
    <location>
        <begin position="348"/>
        <end position="368"/>
    </location>
</feature>
<evidence type="ECO:0000256" key="4">
    <source>
        <dbReference type="ARBA" id="ARBA00022475"/>
    </source>
</evidence>
<dbReference type="SUPFAM" id="SSF103473">
    <property type="entry name" value="MFS general substrate transporter"/>
    <property type="match status" value="1"/>
</dbReference>
<proteinExistence type="inferred from homology"/>
<organism evidence="10 11">
    <name type="scientific">Shouchella clausii</name>
    <name type="common">Alkalihalobacillus clausii</name>
    <dbReference type="NCBI Taxonomy" id="79880"/>
    <lineage>
        <taxon>Bacteria</taxon>
        <taxon>Bacillati</taxon>
        <taxon>Bacillota</taxon>
        <taxon>Bacilli</taxon>
        <taxon>Bacillales</taxon>
        <taxon>Bacillaceae</taxon>
        <taxon>Shouchella</taxon>
    </lineage>
</organism>
<evidence type="ECO:0000256" key="7">
    <source>
        <dbReference type="ARBA" id="ARBA00023136"/>
    </source>
</evidence>
<feature type="transmembrane region" description="Helical" evidence="8">
    <location>
        <begin position="77"/>
        <end position="97"/>
    </location>
</feature>
<comment type="caution">
    <text evidence="10">The sequence shown here is derived from an EMBL/GenBank/DDBJ whole genome shotgun (WGS) entry which is preliminary data.</text>
</comment>
<feature type="transmembrane region" description="Helical" evidence="8">
    <location>
        <begin position="374"/>
        <end position="395"/>
    </location>
</feature>
<evidence type="ECO:0000256" key="8">
    <source>
        <dbReference type="SAM" id="Phobius"/>
    </source>
</evidence>
<feature type="transmembrane region" description="Helical" evidence="8">
    <location>
        <begin position="12"/>
        <end position="33"/>
    </location>
</feature>
<dbReference type="CDD" id="cd17474">
    <property type="entry name" value="MFS_YfmO_like"/>
    <property type="match status" value="1"/>
</dbReference>
<dbReference type="PANTHER" id="PTHR43124">
    <property type="entry name" value="PURINE EFFLUX PUMP PBUE"/>
    <property type="match status" value="1"/>
</dbReference>
<feature type="transmembrane region" description="Helical" evidence="8">
    <location>
        <begin position="217"/>
        <end position="241"/>
    </location>
</feature>
<reference evidence="10 11" key="1">
    <citation type="submission" date="2017-07" db="EMBL/GenBank/DDBJ databases">
        <title>Isolation and whole genome analysis of endospore-forming bacteria from heroin.</title>
        <authorList>
            <person name="Kalinowski J."/>
            <person name="Ahrens B."/>
            <person name="Al-Dilaimi A."/>
            <person name="Winkler A."/>
            <person name="Wibberg D."/>
            <person name="Schleenbecker U."/>
            <person name="Ruckert C."/>
            <person name="Wolfel R."/>
            <person name="Grass G."/>
        </authorList>
    </citation>
    <scope>NUCLEOTIDE SEQUENCE [LARGE SCALE GENOMIC DNA]</scope>
    <source>
        <strain evidence="10 11">7539</strain>
    </source>
</reference>
<evidence type="ECO:0000313" key="10">
    <source>
        <dbReference type="EMBL" id="PAE89887.1"/>
    </source>
</evidence>
<dbReference type="GO" id="GO:0022857">
    <property type="term" value="F:transmembrane transporter activity"/>
    <property type="evidence" value="ECO:0007669"/>
    <property type="project" value="InterPro"/>
</dbReference>
<feature type="transmembrane region" description="Helical" evidence="8">
    <location>
        <begin position="175"/>
        <end position="196"/>
    </location>
</feature>
<dbReference type="PROSITE" id="PS00216">
    <property type="entry name" value="SUGAR_TRANSPORT_1"/>
    <property type="match status" value="1"/>
</dbReference>
<dbReference type="PRINTS" id="PR01035">
    <property type="entry name" value="TCRTETA"/>
</dbReference>
<dbReference type="PROSITE" id="PS50850">
    <property type="entry name" value="MFS"/>
    <property type="match status" value="1"/>
</dbReference>
<dbReference type="GO" id="GO:0005886">
    <property type="term" value="C:plasma membrane"/>
    <property type="evidence" value="ECO:0007669"/>
    <property type="project" value="UniProtKB-SubCell"/>
</dbReference>
<comment type="similarity">
    <text evidence="2">Belongs to the major facilitator superfamily. TCR/Tet family.</text>
</comment>
<keyword evidence="7 8" id="KW-0472">Membrane</keyword>
<feature type="transmembrane region" description="Helical" evidence="8">
    <location>
        <begin position="253"/>
        <end position="273"/>
    </location>
</feature>
<dbReference type="InterPro" id="IPR050189">
    <property type="entry name" value="MFS_Efflux_Transporters"/>
</dbReference>
<accession>A0A268P2D9</accession>
<feature type="transmembrane region" description="Helical" evidence="8">
    <location>
        <begin position="285"/>
        <end position="303"/>
    </location>
</feature>
<keyword evidence="4" id="KW-1003">Cell membrane</keyword>
<dbReference type="InterPro" id="IPR005829">
    <property type="entry name" value="Sugar_transporter_CS"/>
</dbReference>
<keyword evidence="6 8" id="KW-1133">Transmembrane helix</keyword>
<dbReference type="Proteomes" id="UP000216207">
    <property type="component" value="Unassembled WGS sequence"/>
</dbReference>
<comment type="subcellular location">
    <subcellularLocation>
        <location evidence="1">Cell membrane</location>
        <topology evidence="1">Multi-pass membrane protein</topology>
    </subcellularLocation>
</comment>
<gene>
    <name evidence="10" type="ORF">CHH72_06435</name>
</gene>
<sequence length="406" mass="44302">MIVGKTKKTWGLLSLASVPLVMTLGNSMLIPVLPTIGKQLQISSFMVSLLITVYSVVAIVFIPIAGYISDHVGRKPVIVPSLIIAGIGGLMAGLAAWKMDNAYWVILIGRLLQGIGAAGASPIVMPFVGDLFKNNQDVSEGLGIIETANTFGKVLSPIFGAVLASIIWYLPFFSFPIFCFVSIFLVLFLVESPPLAKKPTNLARFLKSMKKIFKREGRWLYVVFFVGGMCMYILFGVLFYLSSFLEEAHHIDGIRKGVILAFPLMALCLTSYGTGRIIGQDQIKMKWMTVAGLCLLAVSTFVVSFNKELYVMLTALFAAGVGIGAALPSLDAFVTEGIPMEQRGSVTSFYNSMRFVGVAIGPPLFALFMKGNHFWTFAGNALLVVLSVLLVFWGVRPHKKVSQTWQ</sequence>
<evidence type="ECO:0000256" key="1">
    <source>
        <dbReference type="ARBA" id="ARBA00004651"/>
    </source>
</evidence>
<feature type="transmembrane region" description="Helical" evidence="8">
    <location>
        <begin position="45"/>
        <end position="65"/>
    </location>
</feature>
<keyword evidence="3" id="KW-0813">Transport</keyword>
<feature type="transmembrane region" description="Helical" evidence="8">
    <location>
        <begin position="309"/>
        <end position="327"/>
    </location>
</feature>
<name>A0A268P2D9_SHOCL</name>